<comment type="cofactor">
    <cofactor evidence="1">
        <name>Mn(2+)</name>
        <dbReference type="ChEBI" id="CHEBI:29035"/>
    </cofactor>
</comment>
<dbReference type="SMART" id="SM01210">
    <property type="entry name" value="GARS_C"/>
    <property type="match status" value="1"/>
</dbReference>
<feature type="domain" description="ATP-grasp" evidence="14">
    <location>
        <begin position="107"/>
        <end position="312"/>
    </location>
</feature>
<dbReference type="InterPro" id="IPR037123">
    <property type="entry name" value="PRibGlycinamide_synth_C_sf"/>
</dbReference>
<dbReference type="InterPro" id="IPR011054">
    <property type="entry name" value="Rudment_hybrid_motif"/>
</dbReference>
<dbReference type="EC" id="6.3.4.13" evidence="4 12"/>
<comment type="similarity">
    <text evidence="9 12">Belongs to the GARS family.</text>
</comment>
<dbReference type="InterPro" id="IPR020562">
    <property type="entry name" value="PRibGlycinamide_synth_N"/>
</dbReference>
<evidence type="ECO:0000256" key="9">
    <source>
        <dbReference type="ARBA" id="ARBA00038345"/>
    </source>
</evidence>
<reference evidence="15 16" key="1">
    <citation type="journal article" date="2015" name="Genome Announc.">
        <title>Complete Genome Sequence of Polypropylene Glycol- and Polyethylene Glycol-Degrading Sphingopyxis macrogoltabida Strain EY-1.</title>
        <authorList>
            <person name="Ohtsubo Y."/>
            <person name="Nagata Y."/>
            <person name="Numata M."/>
            <person name="Tsuchikane K."/>
            <person name="Hosoyama A."/>
            <person name="Yamazoe A."/>
            <person name="Tsuda M."/>
            <person name="Fujita N."/>
            <person name="Kawai F."/>
        </authorList>
    </citation>
    <scope>NUCLEOTIDE SEQUENCE [LARGE SCALE GENOMIC DNA]</scope>
    <source>
        <strain evidence="15 16">EY-1</strain>
    </source>
</reference>
<dbReference type="Pfam" id="PF02843">
    <property type="entry name" value="GARS_C"/>
    <property type="match status" value="1"/>
</dbReference>
<dbReference type="EMBL" id="CP012700">
    <property type="protein sequence ID" value="ALH82367.1"/>
    <property type="molecule type" value="Genomic_DNA"/>
</dbReference>
<dbReference type="Gene3D" id="3.40.50.20">
    <property type="match status" value="1"/>
</dbReference>
<dbReference type="InterPro" id="IPR011761">
    <property type="entry name" value="ATP-grasp"/>
</dbReference>
<gene>
    <name evidence="12" type="primary">purD</name>
    <name evidence="15" type="ORF">AN936_19020</name>
</gene>
<evidence type="ECO:0000256" key="10">
    <source>
        <dbReference type="ARBA" id="ARBA00042242"/>
    </source>
</evidence>
<evidence type="ECO:0000256" key="1">
    <source>
        <dbReference type="ARBA" id="ARBA00001936"/>
    </source>
</evidence>
<comment type="pathway">
    <text evidence="3 12">Purine metabolism; IMP biosynthesis via de novo pathway; N(1)-(5-phospho-D-ribosyl)glycinamide from 5-phospho-alpha-D-ribose 1-diphosphate: step 2/2.</text>
</comment>
<dbReference type="InterPro" id="IPR016185">
    <property type="entry name" value="PreATP-grasp_dom_sf"/>
</dbReference>
<evidence type="ECO:0000259" key="14">
    <source>
        <dbReference type="PROSITE" id="PS50975"/>
    </source>
</evidence>
<dbReference type="PANTHER" id="PTHR43472">
    <property type="entry name" value="PHOSPHORIBOSYLAMINE--GLYCINE LIGASE"/>
    <property type="match status" value="1"/>
</dbReference>
<dbReference type="Gene3D" id="3.30.470.20">
    <property type="entry name" value="ATP-grasp fold, B domain"/>
    <property type="match status" value="1"/>
</dbReference>
<dbReference type="GO" id="GO:0005524">
    <property type="term" value="F:ATP binding"/>
    <property type="evidence" value="ECO:0007669"/>
    <property type="project" value="UniProtKB-UniRule"/>
</dbReference>
<evidence type="ECO:0000256" key="7">
    <source>
        <dbReference type="ARBA" id="ARBA00022755"/>
    </source>
</evidence>
<dbReference type="RefSeq" id="WP_054589420.1">
    <property type="nucleotide sequence ID" value="NZ_CP012700.1"/>
</dbReference>
<evidence type="ECO:0000256" key="5">
    <source>
        <dbReference type="ARBA" id="ARBA00022598"/>
    </source>
</evidence>
<evidence type="ECO:0000256" key="12">
    <source>
        <dbReference type="HAMAP-Rule" id="MF_00138"/>
    </source>
</evidence>
<evidence type="ECO:0000256" key="13">
    <source>
        <dbReference type="PROSITE-ProRule" id="PRU00409"/>
    </source>
</evidence>
<dbReference type="HAMAP" id="MF_00138">
    <property type="entry name" value="GARS"/>
    <property type="match status" value="1"/>
</dbReference>
<evidence type="ECO:0000256" key="8">
    <source>
        <dbReference type="ARBA" id="ARBA00022840"/>
    </source>
</evidence>
<dbReference type="SUPFAM" id="SSF51246">
    <property type="entry name" value="Rudiment single hybrid motif"/>
    <property type="match status" value="1"/>
</dbReference>
<dbReference type="FunFam" id="3.90.600.10:FF:000001">
    <property type="entry name" value="Trifunctional purine biosynthetic protein adenosine-3"/>
    <property type="match status" value="1"/>
</dbReference>
<dbReference type="KEGG" id="smag:AN936_19020"/>
<dbReference type="Gene3D" id="3.90.600.10">
    <property type="entry name" value="Phosphoribosylglycinamide synthetase, C-terminal domain"/>
    <property type="match status" value="1"/>
</dbReference>
<evidence type="ECO:0000256" key="4">
    <source>
        <dbReference type="ARBA" id="ARBA00013255"/>
    </source>
</evidence>
<proteinExistence type="inferred from homology"/>
<evidence type="ECO:0000313" key="16">
    <source>
        <dbReference type="Proteomes" id="UP000058074"/>
    </source>
</evidence>
<dbReference type="Pfam" id="PF02844">
    <property type="entry name" value="GARS_N"/>
    <property type="match status" value="1"/>
</dbReference>
<dbReference type="InterPro" id="IPR013815">
    <property type="entry name" value="ATP_grasp_subdomain_1"/>
</dbReference>
<evidence type="ECO:0000256" key="6">
    <source>
        <dbReference type="ARBA" id="ARBA00022741"/>
    </source>
</evidence>
<dbReference type="SUPFAM" id="SSF52440">
    <property type="entry name" value="PreATP-grasp domain"/>
    <property type="match status" value="1"/>
</dbReference>
<dbReference type="Pfam" id="PF01071">
    <property type="entry name" value="GARS_A"/>
    <property type="match status" value="1"/>
</dbReference>
<dbReference type="NCBIfam" id="TIGR00877">
    <property type="entry name" value="purD"/>
    <property type="match status" value="1"/>
</dbReference>
<comment type="catalytic activity">
    <reaction evidence="12">
        <text>5-phospho-beta-D-ribosylamine + glycine + ATP = N(1)-(5-phospho-beta-D-ribosyl)glycinamide + ADP + phosphate + H(+)</text>
        <dbReference type="Rhea" id="RHEA:17453"/>
        <dbReference type="ChEBI" id="CHEBI:15378"/>
        <dbReference type="ChEBI" id="CHEBI:30616"/>
        <dbReference type="ChEBI" id="CHEBI:43474"/>
        <dbReference type="ChEBI" id="CHEBI:57305"/>
        <dbReference type="ChEBI" id="CHEBI:58681"/>
        <dbReference type="ChEBI" id="CHEBI:143788"/>
        <dbReference type="ChEBI" id="CHEBI:456216"/>
        <dbReference type="EC" id="6.3.4.13"/>
    </reaction>
</comment>
<dbReference type="GO" id="GO:0046872">
    <property type="term" value="F:metal ion binding"/>
    <property type="evidence" value="ECO:0007669"/>
    <property type="project" value="InterPro"/>
</dbReference>
<dbReference type="UniPathway" id="UPA00074">
    <property type="reaction ID" value="UER00125"/>
</dbReference>
<keyword evidence="8 13" id="KW-0067">ATP-binding</keyword>
<evidence type="ECO:0000313" key="15">
    <source>
        <dbReference type="EMBL" id="ALH82367.1"/>
    </source>
</evidence>
<dbReference type="PROSITE" id="PS50975">
    <property type="entry name" value="ATP_GRASP"/>
    <property type="match status" value="1"/>
</dbReference>
<comment type="cofactor">
    <cofactor evidence="2">
        <name>Mg(2+)</name>
        <dbReference type="ChEBI" id="CHEBI:18420"/>
    </cofactor>
</comment>
<dbReference type="GO" id="GO:0006189">
    <property type="term" value="P:'de novo' IMP biosynthetic process"/>
    <property type="evidence" value="ECO:0007669"/>
    <property type="project" value="UniProtKB-UniRule"/>
</dbReference>
<dbReference type="PATRIC" id="fig|33050.5.peg.3947"/>
<dbReference type="SMART" id="SM01209">
    <property type="entry name" value="GARS_A"/>
    <property type="match status" value="1"/>
</dbReference>
<accession>A0A0N9VDA8</accession>
<organism evidence="15 16">
    <name type="scientific">Sphingopyxis macrogoltabida</name>
    <name type="common">Sphingomonas macrogoltabidus</name>
    <dbReference type="NCBI Taxonomy" id="33050"/>
    <lineage>
        <taxon>Bacteria</taxon>
        <taxon>Pseudomonadati</taxon>
        <taxon>Pseudomonadota</taxon>
        <taxon>Alphaproteobacteria</taxon>
        <taxon>Sphingomonadales</taxon>
        <taxon>Sphingomonadaceae</taxon>
        <taxon>Sphingopyxis</taxon>
    </lineage>
</organism>
<sequence>MNILLVGSGGREHALSWQLAQSASCRKLYAAPGNPGIEAHAECVAIAADDIDSLIAFVKAHAIDFVVVGPEAPLVAGLADRLRAIGVATFGPGAAAARLEGSKGFTKDLCARASIPTAAYVRCTSAEEAHAVLEGFAIPVVIKADGLAAGKGVIIAETAAEAAAAIDDMFDGAFGGAGAEVVIEEFMTGEEASFFALSDGTDVIAFGSAQDHKRVGDGDIGPNTGGMGAYSPAPVLTAELEAAVMDRIIRPTVRALAAEGSPYVGVLFAGLMLTGEGPKLIEYNCRFGDPECQVLMMRFRGDLAALLYAAATDSITAAEAPAFAHDYALTVVMAANGYPGTPEKGGAIRDIAAAEAGGVRVFHAGTARVDGAIVATGGRVLNVTATGKSVTEAQARAYASVDKLDFPTGFCRRDIGWREVAREAE</sequence>
<dbReference type="GO" id="GO:0004637">
    <property type="term" value="F:phosphoribosylamine-glycine ligase activity"/>
    <property type="evidence" value="ECO:0007669"/>
    <property type="project" value="UniProtKB-UniRule"/>
</dbReference>
<keyword evidence="7 12" id="KW-0658">Purine biosynthesis</keyword>
<dbReference type="Gene3D" id="3.30.1490.20">
    <property type="entry name" value="ATP-grasp fold, A domain"/>
    <property type="match status" value="1"/>
</dbReference>
<dbReference type="Proteomes" id="UP000058074">
    <property type="component" value="Chromosome"/>
</dbReference>
<evidence type="ECO:0000256" key="2">
    <source>
        <dbReference type="ARBA" id="ARBA00001946"/>
    </source>
</evidence>
<keyword evidence="5 12" id="KW-0436">Ligase</keyword>
<dbReference type="InterPro" id="IPR020561">
    <property type="entry name" value="PRibGlycinamid_synth_ATP-grasp"/>
</dbReference>
<dbReference type="InterPro" id="IPR020559">
    <property type="entry name" value="PRibGlycinamide_synth_CS"/>
</dbReference>
<keyword evidence="6 13" id="KW-0547">Nucleotide-binding</keyword>
<dbReference type="GO" id="GO:0009113">
    <property type="term" value="P:purine nucleobase biosynthetic process"/>
    <property type="evidence" value="ECO:0007669"/>
    <property type="project" value="InterPro"/>
</dbReference>
<dbReference type="InterPro" id="IPR020560">
    <property type="entry name" value="PRibGlycinamide_synth_C-dom"/>
</dbReference>
<name>A0A0N9VDA8_SPHMC</name>
<dbReference type="PROSITE" id="PS00184">
    <property type="entry name" value="GARS"/>
    <property type="match status" value="1"/>
</dbReference>
<evidence type="ECO:0000256" key="11">
    <source>
        <dbReference type="ARBA" id="ARBA00042864"/>
    </source>
</evidence>
<dbReference type="SUPFAM" id="SSF56059">
    <property type="entry name" value="Glutathione synthetase ATP-binding domain-like"/>
    <property type="match status" value="1"/>
</dbReference>
<protein>
    <recommendedName>
        <fullName evidence="4 12">Phosphoribosylamine--glycine ligase</fullName>
        <ecNumber evidence="4 12">6.3.4.13</ecNumber>
    </recommendedName>
    <alternativeName>
        <fullName evidence="12">GARS</fullName>
    </alternativeName>
    <alternativeName>
        <fullName evidence="10 12">Glycinamide ribonucleotide synthetase</fullName>
    </alternativeName>
    <alternativeName>
        <fullName evidence="11 12">Phosphoribosylglycinamide synthetase</fullName>
    </alternativeName>
</protein>
<dbReference type="AlphaFoldDB" id="A0A0N9VDA8"/>
<dbReference type="PANTHER" id="PTHR43472:SF1">
    <property type="entry name" value="PHOSPHORIBOSYLAMINE--GLYCINE LIGASE, CHLOROPLASTIC"/>
    <property type="match status" value="1"/>
</dbReference>
<evidence type="ECO:0000256" key="3">
    <source>
        <dbReference type="ARBA" id="ARBA00005174"/>
    </source>
</evidence>
<dbReference type="OrthoDB" id="9807240at2"/>
<dbReference type="InterPro" id="IPR000115">
    <property type="entry name" value="PRibGlycinamide_synth"/>
</dbReference>